<evidence type="ECO:0000256" key="6">
    <source>
        <dbReference type="SAM" id="Coils"/>
    </source>
</evidence>
<evidence type="ECO:0000256" key="3">
    <source>
        <dbReference type="ARBA" id="ARBA00022517"/>
    </source>
</evidence>
<dbReference type="AlphaFoldDB" id="A0A814NYD6"/>
<dbReference type="PANTHER" id="PTHR14211:SF7">
    <property type="entry name" value="RIBOSOME BIOGENESIS PROTEIN NOP53"/>
    <property type="match status" value="1"/>
</dbReference>
<evidence type="ECO:0000256" key="2">
    <source>
        <dbReference type="ARBA" id="ARBA00018339"/>
    </source>
</evidence>
<accession>A0A814NYD6</accession>
<dbReference type="GO" id="GO:0005730">
    <property type="term" value="C:nucleolus"/>
    <property type="evidence" value="ECO:0007669"/>
    <property type="project" value="UniProtKB-SubCell"/>
</dbReference>
<feature type="region of interest" description="Disordered" evidence="7">
    <location>
        <begin position="55"/>
        <end position="131"/>
    </location>
</feature>
<proteinExistence type="inferred from homology"/>
<keyword evidence="4 5" id="KW-0539">Nucleus</keyword>
<name>A0A814NYD6_ADIRI</name>
<protein>
    <recommendedName>
        <fullName evidence="2 5">Ribosome biogenesis protein NOP53</fullName>
    </recommendedName>
</protein>
<dbReference type="GO" id="GO:0000027">
    <property type="term" value="P:ribosomal large subunit assembly"/>
    <property type="evidence" value="ECO:0007669"/>
    <property type="project" value="UniProtKB-UniRule"/>
</dbReference>
<dbReference type="PANTHER" id="PTHR14211">
    <property type="entry name" value="GLIOMA SUPPRESSOR CANDIDATE REGION GENE 2"/>
    <property type="match status" value="1"/>
</dbReference>
<dbReference type="Pfam" id="PF07767">
    <property type="entry name" value="Nop53"/>
    <property type="match status" value="1"/>
</dbReference>
<sequence>MPRKTAKHVARNKKKYWRKIDTQDIEDQLEDVRVQEMTGGRRSEQPDHVLYHIDTEHPLGSKSPSAEEMQVSSPIIRSIPRKRPPLDLNNLNTYKILEPHSSVQPPGSDSRQSRVSTSKSTKRLIESEKCTETRRAATKKYQTAVKQRAEALQRNAISKAEQMELIDPHVSQAYDLWNTQDDKKEKVRASVGPAMAAYVEQVYQTYDWKVPKHIIKHPSKLPAITTPLPGTSYNPTYDDHQDLLKKAVDVELEKERKDLKLQRNLPAMLTQSAAEPIKQAWLKEMSSGLFDDDVENDINGENNQSTSVSVGKPVTIETKTVQQRNKEKLQKKKEALNKAKKEKRIRDTQLFRIKSIRKEVDKETQEHGQLLQEREIKYENRKNYGTKKFGRYRFEEADLDLNLSDEITGNLRTMKAEGNLLHDRFKSLQKRNIIEPRVRAKPTKTKMKKYEKRSVREVGPNYQPK</sequence>
<dbReference type="GO" id="GO:0006364">
    <property type="term" value="P:rRNA processing"/>
    <property type="evidence" value="ECO:0007669"/>
    <property type="project" value="TreeGrafter"/>
</dbReference>
<dbReference type="PIRSF" id="PIRSF017302">
    <property type="entry name" value="Gltscr2"/>
    <property type="match status" value="1"/>
</dbReference>
<organism evidence="8 9">
    <name type="scientific">Adineta ricciae</name>
    <name type="common">Rotifer</name>
    <dbReference type="NCBI Taxonomy" id="249248"/>
    <lineage>
        <taxon>Eukaryota</taxon>
        <taxon>Metazoa</taxon>
        <taxon>Spiralia</taxon>
        <taxon>Gnathifera</taxon>
        <taxon>Rotifera</taxon>
        <taxon>Eurotatoria</taxon>
        <taxon>Bdelloidea</taxon>
        <taxon>Adinetida</taxon>
        <taxon>Adinetidae</taxon>
        <taxon>Adineta</taxon>
    </lineage>
</organism>
<keyword evidence="3 5" id="KW-0690">Ribosome biogenesis</keyword>
<dbReference type="OrthoDB" id="5072at2759"/>
<comment type="similarity">
    <text evidence="1 5">Belongs to the NOP53 family.</text>
</comment>
<evidence type="ECO:0000256" key="5">
    <source>
        <dbReference type="PIRNR" id="PIRNR017302"/>
    </source>
</evidence>
<evidence type="ECO:0000256" key="1">
    <source>
        <dbReference type="ARBA" id="ARBA00008838"/>
    </source>
</evidence>
<dbReference type="GO" id="GO:0008097">
    <property type="term" value="F:5S rRNA binding"/>
    <property type="evidence" value="ECO:0007669"/>
    <property type="project" value="TreeGrafter"/>
</dbReference>
<feature type="region of interest" description="Disordered" evidence="7">
    <location>
        <begin position="436"/>
        <end position="465"/>
    </location>
</feature>
<evidence type="ECO:0000313" key="9">
    <source>
        <dbReference type="Proteomes" id="UP000663852"/>
    </source>
</evidence>
<gene>
    <name evidence="8" type="ORF">EDS130_LOCUS19950</name>
</gene>
<feature type="coiled-coil region" evidence="6">
    <location>
        <begin position="319"/>
        <end position="373"/>
    </location>
</feature>
<dbReference type="Proteomes" id="UP000663852">
    <property type="component" value="Unassembled WGS sequence"/>
</dbReference>
<evidence type="ECO:0000256" key="4">
    <source>
        <dbReference type="ARBA" id="ARBA00023242"/>
    </source>
</evidence>
<comment type="subcellular location">
    <subcellularLocation>
        <location evidence="5">Nucleus</location>
        <location evidence="5">Nucleolus</location>
    </subcellularLocation>
    <subcellularLocation>
        <location evidence="5">Nucleus</location>
        <location evidence="5">Nucleoplasm</location>
    </subcellularLocation>
</comment>
<comment type="function">
    <text evidence="5">May play a role in ribosome biogenesis.</text>
</comment>
<evidence type="ECO:0000313" key="8">
    <source>
        <dbReference type="EMBL" id="CAF1100218.1"/>
    </source>
</evidence>
<reference evidence="8" key="1">
    <citation type="submission" date="2021-02" db="EMBL/GenBank/DDBJ databases">
        <authorList>
            <person name="Nowell W R."/>
        </authorList>
    </citation>
    <scope>NUCLEOTIDE SEQUENCE</scope>
</reference>
<feature type="compositionally biased region" description="Basic residues" evidence="7">
    <location>
        <begin position="439"/>
        <end position="451"/>
    </location>
</feature>
<dbReference type="InterPro" id="IPR011687">
    <property type="entry name" value="Nop53/GLTSCR2"/>
</dbReference>
<evidence type="ECO:0000256" key="7">
    <source>
        <dbReference type="SAM" id="MobiDB-lite"/>
    </source>
</evidence>
<comment type="caution">
    <text evidence="8">The sequence shown here is derived from an EMBL/GenBank/DDBJ whole genome shotgun (WGS) entry which is preliminary data.</text>
</comment>
<feature type="compositionally biased region" description="Polar residues" evidence="7">
    <location>
        <begin position="101"/>
        <end position="119"/>
    </location>
</feature>
<keyword evidence="6" id="KW-0175">Coiled coil</keyword>
<dbReference type="EMBL" id="CAJNOJ010000097">
    <property type="protein sequence ID" value="CAF1100218.1"/>
    <property type="molecule type" value="Genomic_DNA"/>
</dbReference>
<dbReference type="GO" id="GO:0005654">
    <property type="term" value="C:nucleoplasm"/>
    <property type="evidence" value="ECO:0007669"/>
    <property type="project" value="UniProtKB-SubCell"/>
</dbReference>